<dbReference type="Proteomes" id="UP000061348">
    <property type="component" value="Unassembled WGS sequence"/>
</dbReference>
<protein>
    <submittedName>
        <fullName evidence="2">Uncharacterized protein</fullName>
    </submittedName>
</protein>
<evidence type="ECO:0000256" key="1">
    <source>
        <dbReference type="SAM" id="MobiDB-lite"/>
    </source>
</evidence>
<evidence type="ECO:0000313" key="2">
    <source>
        <dbReference type="EMBL" id="KWV86786.1"/>
    </source>
</evidence>
<feature type="compositionally biased region" description="Polar residues" evidence="1">
    <location>
        <begin position="110"/>
        <end position="121"/>
    </location>
</feature>
<dbReference type="PATRIC" id="fig|294.194.peg.3910"/>
<feature type="compositionally biased region" description="Polar residues" evidence="1">
    <location>
        <begin position="17"/>
        <end position="36"/>
    </location>
</feature>
<organism evidence="2 3">
    <name type="scientific">Pseudomonas fluorescens</name>
    <dbReference type="NCBI Taxonomy" id="294"/>
    <lineage>
        <taxon>Bacteria</taxon>
        <taxon>Pseudomonadati</taxon>
        <taxon>Pseudomonadota</taxon>
        <taxon>Gammaproteobacteria</taxon>
        <taxon>Pseudomonadales</taxon>
        <taxon>Pseudomonadaceae</taxon>
        <taxon>Pseudomonas</taxon>
    </lineage>
</organism>
<evidence type="ECO:0000313" key="3">
    <source>
        <dbReference type="Proteomes" id="UP000061348"/>
    </source>
</evidence>
<name>A0A120G767_PSEFL</name>
<comment type="caution">
    <text evidence="2">The sequence shown here is derived from an EMBL/GenBank/DDBJ whole genome shotgun (WGS) entry which is preliminary data.</text>
</comment>
<reference evidence="2 3" key="1">
    <citation type="submission" date="2015-05" db="EMBL/GenBank/DDBJ databases">
        <title>A genomic and transcriptomic approach to investigate the blue pigment phenotype in Pseudomonas fluorescens.</title>
        <authorList>
            <person name="Andreani N.A."/>
            <person name="Cardazzo B."/>
        </authorList>
    </citation>
    <scope>NUCLEOTIDE SEQUENCE [LARGE SCALE GENOMIC DNA]</scope>
    <source>
        <strain evidence="2 3">Ps_22</strain>
    </source>
</reference>
<dbReference type="AlphaFoldDB" id="A0A120G767"/>
<feature type="region of interest" description="Disordered" evidence="1">
    <location>
        <begin position="92"/>
        <end position="123"/>
    </location>
</feature>
<proteinExistence type="predicted"/>
<feature type="region of interest" description="Disordered" evidence="1">
    <location>
        <begin position="1"/>
        <end position="79"/>
    </location>
</feature>
<feature type="compositionally biased region" description="Low complexity" evidence="1">
    <location>
        <begin position="59"/>
        <end position="77"/>
    </location>
</feature>
<dbReference type="EMBL" id="LCYA01000087">
    <property type="protein sequence ID" value="KWV86786.1"/>
    <property type="molecule type" value="Genomic_DNA"/>
</dbReference>
<sequence>MVHKPAFRPDCSRRGSPLTSTQPSRRSMFNSISACQQAWGAGQRMEEGEAALSQPGRPAQSGAVTAGGSSSSQAQGTPCSLRLRRIFNAPGVASASAQGESLRAREPKSTRQPLRPNNTAVNEGAAATAISACGI</sequence>
<accession>A0A120G767</accession>
<gene>
    <name evidence="2" type="ORF">PFLmoz3_03523</name>
</gene>